<proteinExistence type="predicted"/>
<evidence type="ECO:0000313" key="2">
    <source>
        <dbReference type="Proteomes" id="UP000682578"/>
    </source>
</evidence>
<dbReference type="Proteomes" id="UP000682578">
    <property type="component" value="Segment"/>
</dbReference>
<organism evidence="1 2">
    <name type="scientific">ssRNA phage SRR6960551_13</name>
    <dbReference type="NCBI Taxonomy" id="2786551"/>
    <lineage>
        <taxon>Viruses</taxon>
        <taxon>Riboviria</taxon>
        <taxon>Orthornavirae</taxon>
        <taxon>Lenarviricota</taxon>
        <taxon>Leviviricetes</taxon>
        <taxon>Norzivirales</taxon>
        <taxon>Solspiviridae</taxon>
        <taxon>Mintinovirus</taxon>
        <taxon>Mintinovirus pelohabitans</taxon>
    </lineage>
</organism>
<accession>A0A8S5L4J0</accession>
<protein>
    <submittedName>
        <fullName evidence="1">Uncharacterized protein</fullName>
    </submittedName>
</protein>
<dbReference type="KEGG" id="vg:80399305"/>
<evidence type="ECO:0000313" key="1">
    <source>
        <dbReference type="EMBL" id="DAD52608.1"/>
    </source>
</evidence>
<name>A0A8S5L4J0_9VIRU</name>
<dbReference type="EMBL" id="BK014154">
    <property type="protein sequence ID" value="DAD52608.1"/>
    <property type="molecule type" value="Genomic_RNA"/>
</dbReference>
<keyword evidence="2" id="KW-1185">Reference proteome</keyword>
<reference evidence="1 2" key="1">
    <citation type="submission" date="2020-09" db="EMBL/GenBank/DDBJ databases">
        <title>Leviviricetes taxonomy.</title>
        <authorList>
            <person name="Stockdale S.R."/>
            <person name="Callanan J."/>
            <person name="Adriaenssens E.M."/>
            <person name="Kuhn J.H."/>
            <person name="Rumnieks J."/>
            <person name="Shkoporov A."/>
            <person name="Draper L.A."/>
            <person name="Ross P."/>
            <person name="Hill C."/>
        </authorList>
    </citation>
    <scope>NUCLEOTIDE SEQUENCE [LARGE SCALE GENOMIC DNA]</scope>
</reference>
<feature type="non-terminal residue" evidence="1">
    <location>
        <position position="1"/>
    </location>
</feature>
<gene>
    <name evidence="1" type="primary">SRR6960551_13_1</name>
</gene>
<sequence length="64" mass="7089">LRRKAKVSGVDGLCCLRSRDLTLVPTGGLSPNVDVTLRLDRMVLPKAFTKDLRTAVCLWQMMAT</sequence>
<dbReference type="RefSeq" id="YP_010770092.1">
    <property type="nucleotide sequence ID" value="NC_074161.1"/>
</dbReference>
<dbReference type="GeneID" id="80399305"/>